<accession>A0A4P7N3Z2</accession>
<evidence type="ECO:0000313" key="1">
    <source>
        <dbReference type="EMBL" id="QBZ54650.1"/>
    </source>
</evidence>
<sequence>MQLLAARQDRDICWQIWKAIDRMRTETVAQSLSKMNKTVSNLTPHRRTNHPLHPSRKLLGSFGNPPVLCRSRGLFVRPLELVVGDFNGGPAVLGRLLELQEPSLHVTSPAWRQHRLLHGGLVRLGTRVLGDTLGVEESLGRPHDLAPQGADLAGYGPPLRSLGGLPLDLPHVPAGLVDVGPGAAAPRQVRRGPGGAWRAEARVAADGGGPAEVEGDLARLDELGLILLPLLLELVELLVEAGLGRGDRLVPLPPVLEVDLTPRQGVLGHIALLFRVPGKVFLDQPLPQLRALLCNVRAVILDLEELLRGLDLEKDWPNQLVWRITDARDEADVADCGLDGQFN</sequence>
<name>A0A4P7N3Z2_PYROR</name>
<reference evidence="1 2" key="1">
    <citation type="journal article" date="2019" name="Mol. Biol. Evol.">
        <title>Blast fungal genomes show frequent chromosomal changes, gene gains and losses, and effector gene turnover.</title>
        <authorList>
            <person name="Gomez Luciano L.B."/>
            <person name="Jason Tsai I."/>
            <person name="Chuma I."/>
            <person name="Tosa Y."/>
            <person name="Chen Y.H."/>
            <person name="Li J.Y."/>
            <person name="Li M.Y."/>
            <person name="Jade Lu M.Y."/>
            <person name="Nakayashiki H."/>
            <person name="Li W.H."/>
        </authorList>
    </citation>
    <scope>NUCLEOTIDE SEQUENCE [LARGE SCALE GENOMIC DNA]</scope>
    <source>
        <strain evidence="1">MZ5-1-6</strain>
    </source>
</reference>
<dbReference type="Proteomes" id="UP000294847">
    <property type="component" value="Chromosome 1"/>
</dbReference>
<dbReference type="AlphaFoldDB" id="A0A4P7N3Z2"/>
<proteinExistence type="predicted"/>
<evidence type="ECO:0000313" key="2">
    <source>
        <dbReference type="Proteomes" id="UP000294847"/>
    </source>
</evidence>
<gene>
    <name evidence="1" type="ORF">PoMZ_10358</name>
</gene>
<dbReference type="EMBL" id="CP034204">
    <property type="protein sequence ID" value="QBZ54650.1"/>
    <property type="molecule type" value="Genomic_DNA"/>
</dbReference>
<organism evidence="1 2">
    <name type="scientific">Pyricularia oryzae</name>
    <name type="common">Rice blast fungus</name>
    <name type="synonym">Magnaporthe oryzae</name>
    <dbReference type="NCBI Taxonomy" id="318829"/>
    <lineage>
        <taxon>Eukaryota</taxon>
        <taxon>Fungi</taxon>
        <taxon>Dikarya</taxon>
        <taxon>Ascomycota</taxon>
        <taxon>Pezizomycotina</taxon>
        <taxon>Sordariomycetes</taxon>
        <taxon>Sordariomycetidae</taxon>
        <taxon>Magnaporthales</taxon>
        <taxon>Pyriculariaceae</taxon>
        <taxon>Pyricularia</taxon>
    </lineage>
</organism>
<protein>
    <submittedName>
        <fullName evidence="1">Uncharacterized protein</fullName>
    </submittedName>
</protein>